<evidence type="ECO:0000256" key="3">
    <source>
        <dbReference type="ARBA" id="ARBA00022741"/>
    </source>
</evidence>
<dbReference type="Proteomes" id="UP001156905">
    <property type="component" value="Unassembled WGS sequence"/>
</dbReference>
<dbReference type="InterPro" id="IPR052156">
    <property type="entry name" value="BCAA_Transport_ATP-bd_LivF"/>
</dbReference>
<protein>
    <submittedName>
        <fullName evidence="8">ABC transporter ATP-binding protein</fullName>
    </submittedName>
</protein>
<evidence type="ECO:0000256" key="2">
    <source>
        <dbReference type="ARBA" id="ARBA00022448"/>
    </source>
</evidence>
<keyword evidence="4 8" id="KW-0067">ATP-binding</keyword>
<dbReference type="InterPro" id="IPR017871">
    <property type="entry name" value="ABC_transporter-like_CS"/>
</dbReference>
<dbReference type="PROSITE" id="PS50893">
    <property type="entry name" value="ABC_TRANSPORTER_2"/>
    <property type="match status" value="1"/>
</dbReference>
<evidence type="ECO:0000256" key="4">
    <source>
        <dbReference type="ARBA" id="ARBA00022840"/>
    </source>
</evidence>
<feature type="domain" description="ABC transporter" evidence="7">
    <location>
        <begin position="3"/>
        <end position="234"/>
    </location>
</feature>
<dbReference type="PANTHER" id="PTHR43820">
    <property type="entry name" value="HIGH-AFFINITY BRANCHED-CHAIN AMINO ACID TRANSPORT ATP-BINDING PROTEIN LIVF"/>
    <property type="match status" value="1"/>
</dbReference>
<reference evidence="9" key="1">
    <citation type="journal article" date="2019" name="Int. J. Syst. Evol. Microbiol.">
        <title>The Global Catalogue of Microorganisms (GCM) 10K type strain sequencing project: providing services to taxonomists for standard genome sequencing and annotation.</title>
        <authorList>
            <consortium name="The Broad Institute Genomics Platform"/>
            <consortium name="The Broad Institute Genome Sequencing Center for Infectious Disease"/>
            <person name="Wu L."/>
            <person name="Ma J."/>
        </authorList>
    </citation>
    <scope>NUCLEOTIDE SEQUENCE [LARGE SCALE GENOMIC DNA]</scope>
    <source>
        <strain evidence="9">NBRC 102520</strain>
    </source>
</reference>
<dbReference type="InterPro" id="IPR003439">
    <property type="entry name" value="ABC_transporter-like_ATP-bd"/>
</dbReference>
<dbReference type="InterPro" id="IPR027417">
    <property type="entry name" value="P-loop_NTPase"/>
</dbReference>
<accession>A0ABQ6B731</accession>
<dbReference type="EMBL" id="BSOW01000032">
    <property type="protein sequence ID" value="GLR90222.1"/>
    <property type="molecule type" value="Genomic_DNA"/>
</dbReference>
<gene>
    <name evidence="8" type="ORF">GCM10007857_69360</name>
</gene>
<dbReference type="PROSITE" id="PS00211">
    <property type="entry name" value="ABC_TRANSPORTER_1"/>
    <property type="match status" value="1"/>
</dbReference>
<dbReference type="Pfam" id="PF00005">
    <property type="entry name" value="ABC_tran"/>
    <property type="match status" value="1"/>
</dbReference>
<evidence type="ECO:0000256" key="1">
    <source>
        <dbReference type="ARBA" id="ARBA00005417"/>
    </source>
</evidence>
<dbReference type="RefSeq" id="WP_284272968.1">
    <property type="nucleotide sequence ID" value="NZ_BSOW01000032.1"/>
</dbReference>
<organism evidence="8 9">
    <name type="scientific">Bradyrhizobium iriomotense</name>
    <dbReference type="NCBI Taxonomy" id="441950"/>
    <lineage>
        <taxon>Bacteria</taxon>
        <taxon>Pseudomonadati</taxon>
        <taxon>Pseudomonadota</taxon>
        <taxon>Alphaproteobacteria</taxon>
        <taxon>Hyphomicrobiales</taxon>
        <taxon>Nitrobacteraceae</taxon>
        <taxon>Bradyrhizobium</taxon>
    </lineage>
</organism>
<evidence type="ECO:0000256" key="5">
    <source>
        <dbReference type="ARBA" id="ARBA00022970"/>
    </source>
</evidence>
<dbReference type="SUPFAM" id="SSF52540">
    <property type="entry name" value="P-loop containing nucleoside triphosphate hydrolases"/>
    <property type="match status" value="1"/>
</dbReference>
<evidence type="ECO:0000256" key="6">
    <source>
        <dbReference type="ARBA" id="ARBA00024722"/>
    </source>
</evidence>
<proteinExistence type="inferred from homology"/>
<name>A0ABQ6B731_9BRAD</name>
<dbReference type="Gene3D" id="3.40.50.300">
    <property type="entry name" value="P-loop containing nucleotide triphosphate hydrolases"/>
    <property type="match status" value="1"/>
</dbReference>
<keyword evidence="9" id="KW-1185">Reference proteome</keyword>
<dbReference type="PANTHER" id="PTHR43820:SF2">
    <property type="entry name" value="ABC TRANSPORTER ATP-BINDING PROTEIN"/>
    <property type="match status" value="1"/>
</dbReference>
<evidence type="ECO:0000313" key="8">
    <source>
        <dbReference type="EMBL" id="GLR90222.1"/>
    </source>
</evidence>
<sequence length="239" mass="26370">MGLTVTGLHAHYGKSHVLRGVTFELPPQSIYSLVGRNGSGRSTTLKSIMGIVRPTEGSILLDGAEQSGRDIRNIVRAGIAYVPEDRLVFPTLTVAENLRMGQLRPLPGRVVWTVDQMYEYFPRLHERKDTKAGKLSGGEQQMLTMCRSLLGNPKFLLLDEPTEGLAPKIVERLVEAILDVRKHGVSVLLIEQRLTIALDISDRVLVMGHGHIVYNGTPDSLRNDADVQRNWLAVGTSVS</sequence>
<comment type="similarity">
    <text evidence="1">Belongs to the ABC transporter superfamily.</text>
</comment>
<evidence type="ECO:0000313" key="9">
    <source>
        <dbReference type="Proteomes" id="UP001156905"/>
    </source>
</evidence>
<dbReference type="CDD" id="cd03224">
    <property type="entry name" value="ABC_TM1139_LivF_branched"/>
    <property type="match status" value="1"/>
</dbReference>
<keyword evidence="5" id="KW-0029">Amino-acid transport</keyword>
<dbReference type="GO" id="GO:0005524">
    <property type="term" value="F:ATP binding"/>
    <property type="evidence" value="ECO:0007669"/>
    <property type="project" value="UniProtKB-KW"/>
</dbReference>
<dbReference type="SMART" id="SM00382">
    <property type="entry name" value="AAA"/>
    <property type="match status" value="1"/>
</dbReference>
<keyword evidence="3" id="KW-0547">Nucleotide-binding</keyword>
<comment type="function">
    <text evidence="6">Involved in beta-(1--&gt;2)glucan export. Transmembrane domains (TMD) form a pore in the inner membrane and the ATP-binding domain (NBD) is responsible for energy generation.</text>
</comment>
<comment type="caution">
    <text evidence="8">The sequence shown here is derived from an EMBL/GenBank/DDBJ whole genome shotgun (WGS) entry which is preliminary data.</text>
</comment>
<dbReference type="InterPro" id="IPR003593">
    <property type="entry name" value="AAA+_ATPase"/>
</dbReference>
<evidence type="ECO:0000259" key="7">
    <source>
        <dbReference type="PROSITE" id="PS50893"/>
    </source>
</evidence>
<keyword evidence="2" id="KW-0813">Transport</keyword>